<sequence length="546" mass="62764">MLNYPKVLLFLALWTKFAVGSEEAVDFLASFSSQTKTSRVPYITEPIVQPETLAKNWLSLGALNSNGDSNSKRLKKATDSYDHPLGVLGNPNNLVTNEYFRQPAYQNSQPNEHTRSITTEIAANNYRTQISKPNNFHWMHIYNPMRLRNQGGNYQPSINSFESPKFTTTKKDKLCVSEIDLRFRTQEYKQQGQTSDHLKFNSDGQTVETKSSIKTLVQGKRKHSKKFKSLTGANLANKVVSRSIIKLENQQSLEFKKRLMKLLEPESPLIKLDFIQECVASLQRLKDNELGDSMLANLDTIKGQIEKHKCDEFYITNTETYVFFTKPAHKSFKIKSKSNLAPSAQIIRYQFLKNFKGMIEHMDFNDLVKKILQKSLTFTLDDWQAFGEKKGQSLKISSRKTYVGKVFLVYSIMINKIFCEGPNDKGFIQKQIDAIRFYNSVCGAAEPDERGFFFIKKDSIPENPELSVNTNNPEELISKFNASILSKKKMINWERDLFSNAMILIQIWLSQYRIELYKILFSGKILELCVKPFMNSILEIILKISG</sequence>
<evidence type="ECO:0000313" key="2">
    <source>
        <dbReference type="EMBL" id="CAH7668606.1"/>
    </source>
</evidence>
<dbReference type="Proteomes" id="UP001153365">
    <property type="component" value="Unassembled WGS sequence"/>
</dbReference>
<dbReference type="AlphaFoldDB" id="A0AAV0AKL3"/>
<comment type="caution">
    <text evidence="2">The sequence shown here is derived from an EMBL/GenBank/DDBJ whole genome shotgun (WGS) entry which is preliminary data.</text>
</comment>
<keyword evidence="1" id="KW-0732">Signal</keyword>
<keyword evidence="3" id="KW-1185">Reference proteome</keyword>
<feature type="chain" id="PRO_5043751269" evidence="1">
    <location>
        <begin position="21"/>
        <end position="546"/>
    </location>
</feature>
<protein>
    <submittedName>
        <fullName evidence="2">Expressed protein</fullName>
    </submittedName>
</protein>
<evidence type="ECO:0000256" key="1">
    <source>
        <dbReference type="SAM" id="SignalP"/>
    </source>
</evidence>
<proteinExistence type="predicted"/>
<dbReference type="EMBL" id="CALTRL010000550">
    <property type="protein sequence ID" value="CAH7668606.1"/>
    <property type="molecule type" value="Genomic_DNA"/>
</dbReference>
<feature type="signal peptide" evidence="1">
    <location>
        <begin position="1"/>
        <end position="20"/>
    </location>
</feature>
<evidence type="ECO:0000313" key="3">
    <source>
        <dbReference type="Proteomes" id="UP001153365"/>
    </source>
</evidence>
<reference evidence="2" key="1">
    <citation type="submission" date="2022-06" db="EMBL/GenBank/DDBJ databases">
        <authorList>
            <consortium name="SYNGENTA / RWTH Aachen University"/>
        </authorList>
    </citation>
    <scope>NUCLEOTIDE SEQUENCE</scope>
</reference>
<name>A0AAV0AKL3_PHAPC</name>
<accession>A0AAV0AKL3</accession>
<organism evidence="2 3">
    <name type="scientific">Phakopsora pachyrhizi</name>
    <name type="common">Asian soybean rust disease fungus</name>
    <dbReference type="NCBI Taxonomy" id="170000"/>
    <lineage>
        <taxon>Eukaryota</taxon>
        <taxon>Fungi</taxon>
        <taxon>Dikarya</taxon>
        <taxon>Basidiomycota</taxon>
        <taxon>Pucciniomycotina</taxon>
        <taxon>Pucciniomycetes</taxon>
        <taxon>Pucciniales</taxon>
        <taxon>Phakopsoraceae</taxon>
        <taxon>Phakopsora</taxon>
    </lineage>
</organism>
<gene>
    <name evidence="2" type="ORF">PPACK8108_LOCUS3128</name>
</gene>